<gene>
    <name evidence="7" type="ORF">CDV36_009582</name>
</gene>
<comment type="function">
    <text evidence="6">Required for the assembly of the V0 complex of the vacuolar ATPase (V-ATPase) in the endoplasmic reticulum.</text>
</comment>
<evidence type="ECO:0000256" key="1">
    <source>
        <dbReference type="ARBA" id="ARBA00022692"/>
    </source>
</evidence>
<keyword evidence="3 6" id="KW-1133">Transmembrane helix</keyword>
<dbReference type="HAMAP" id="MF_03058">
    <property type="entry name" value="VMA21"/>
    <property type="match status" value="1"/>
</dbReference>
<keyword evidence="1 6" id="KW-0812">Transmembrane</keyword>
<dbReference type="OrthoDB" id="160405at2759"/>
<evidence type="ECO:0000256" key="6">
    <source>
        <dbReference type="HAMAP-Rule" id="MF_03058"/>
    </source>
</evidence>
<dbReference type="GO" id="GO:0070072">
    <property type="term" value="P:vacuolar proton-transporting V-type ATPase complex assembly"/>
    <property type="evidence" value="ECO:0007669"/>
    <property type="project" value="UniProtKB-UniRule"/>
</dbReference>
<keyword evidence="8" id="KW-1185">Reference proteome</keyword>
<comment type="subcellular location">
    <subcellularLocation>
        <location evidence="6">Endoplasmic reticulum membrane</location>
        <topology evidence="6">Multi-pass membrane protein</topology>
    </subcellularLocation>
    <subcellularLocation>
        <location evidence="6">Endoplasmic reticulum-Golgi intermediate compartment membrane</location>
        <topology evidence="6">Multi-pass membrane protein</topology>
    </subcellularLocation>
    <subcellularLocation>
        <location evidence="6">Cytoplasmic vesicle</location>
        <location evidence="6">COPII-coated vesicle membrane</location>
        <topology evidence="6">Multi-pass membrane protein</topology>
    </subcellularLocation>
</comment>
<keyword evidence="2 6" id="KW-0256">Endoplasmic reticulum</keyword>
<accession>A0A3M2S0F2</accession>
<dbReference type="EMBL" id="NKUJ01000190">
    <property type="protein sequence ID" value="RMJ10802.1"/>
    <property type="molecule type" value="Genomic_DNA"/>
</dbReference>
<dbReference type="Proteomes" id="UP000277212">
    <property type="component" value="Unassembled WGS sequence"/>
</dbReference>
<dbReference type="PANTHER" id="PTHR31792">
    <property type="entry name" value="VACUOLAR ATPASE ASSEMBLY INTEGRAL MEMBRANE PROTEIN VMA21"/>
    <property type="match status" value="1"/>
</dbReference>
<dbReference type="InterPro" id="IPR019013">
    <property type="entry name" value="Vma21"/>
</dbReference>
<evidence type="ECO:0000256" key="4">
    <source>
        <dbReference type="ARBA" id="ARBA00023136"/>
    </source>
</evidence>
<dbReference type="STRING" id="2010991.A0A3M2S0F2"/>
<comment type="similarity">
    <text evidence="6">Belongs to the VMA21 family.</text>
</comment>
<evidence type="ECO:0000313" key="7">
    <source>
        <dbReference type="EMBL" id="RMJ10802.1"/>
    </source>
</evidence>
<sequence>MATRRIIATEKTILDKDDTIEEKSNIAPAVPNDVIYKLLAFTIGMIVLPIGSYFLTVNTIFKGNSSFAGGFAAVMANVVLVAYIIVAMKEEQTEQPGKSKPDSKKDQ</sequence>
<evidence type="ECO:0000256" key="5">
    <source>
        <dbReference type="ARBA" id="ARBA00023329"/>
    </source>
</evidence>
<keyword evidence="5 6" id="KW-0968">Cytoplasmic vesicle</keyword>
<name>A0A3M2S0F2_9HYPO</name>
<proteinExistence type="inferred from homology"/>
<dbReference type="AlphaFoldDB" id="A0A3M2S0F2"/>
<reference evidence="7 8" key="1">
    <citation type="submission" date="2017-06" db="EMBL/GenBank/DDBJ databases">
        <title>Comparative genomic analysis of Ambrosia Fusariam Clade fungi.</title>
        <authorList>
            <person name="Stajich J.E."/>
            <person name="Carrillo J."/>
            <person name="Kijimoto T."/>
            <person name="Eskalen A."/>
            <person name="O'Donnell K."/>
            <person name="Kasson M."/>
        </authorList>
    </citation>
    <scope>NUCLEOTIDE SEQUENCE [LARGE SCALE GENOMIC DNA]</scope>
    <source>
        <strain evidence="7">UCR3666</strain>
    </source>
</reference>
<evidence type="ECO:0000256" key="2">
    <source>
        <dbReference type="ARBA" id="ARBA00022824"/>
    </source>
</evidence>
<evidence type="ECO:0000313" key="8">
    <source>
        <dbReference type="Proteomes" id="UP000277212"/>
    </source>
</evidence>
<keyword evidence="4 6" id="KW-0472">Membrane</keyword>
<comment type="caution">
    <text evidence="6">Lacks conserved residue(s) required for the propagation of feature annotation.</text>
</comment>
<dbReference type="PANTHER" id="PTHR31792:SF3">
    <property type="entry name" value="VACUOLAR ATPASE ASSEMBLY INTEGRAL MEMBRANE PROTEIN VMA21"/>
    <property type="match status" value="1"/>
</dbReference>
<dbReference type="GO" id="GO:0033116">
    <property type="term" value="C:endoplasmic reticulum-Golgi intermediate compartment membrane"/>
    <property type="evidence" value="ECO:0007669"/>
    <property type="project" value="UniProtKB-SubCell"/>
</dbReference>
<feature type="transmembrane region" description="Helical" evidence="6">
    <location>
        <begin position="67"/>
        <end position="88"/>
    </location>
</feature>
<dbReference type="GO" id="GO:0012507">
    <property type="term" value="C:ER to Golgi transport vesicle membrane"/>
    <property type="evidence" value="ECO:0007669"/>
    <property type="project" value="UniProtKB-SubCell"/>
</dbReference>
<organism evidence="7 8">
    <name type="scientific">Fusarium kuroshium</name>
    <dbReference type="NCBI Taxonomy" id="2010991"/>
    <lineage>
        <taxon>Eukaryota</taxon>
        <taxon>Fungi</taxon>
        <taxon>Dikarya</taxon>
        <taxon>Ascomycota</taxon>
        <taxon>Pezizomycotina</taxon>
        <taxon>Sordariomycetes</taxon>
        <taxon>Hypocreomycetidae</taxon>
        <taxon>Hypocreales</taxon>
        <taxon>Nectriaceae</taxon>
        <taxon>Fusarium</taxon>
        <taxon>Fusarium solani species complex</taxon>
    </lineage>
</organism>
<protein>
    <submittedName>
        <fullName evidence="7">Vacuolar ATPase assembly integral membrane protein VMA21</fullName>
    </submittedName>
</protein>
<dbReference type="GO" id="GO:0005789">
    <property type="term" value="C:endoplasmic reticulum membrane"/>
    <property type="evidence" value="ECO:0007669"/>
    <property type="project" value="UniProtKB-SubCell"/>
</dbReference>
<dbReference type="Pfam" id="PF09446">
    <property type="entry name" value="VMA21"/>
    <property type="match status" value="1"/>
</dbReference>
<evidence type="ECO:0000256" key="3">
    <source>
        <dbReference type="ARBA" id="ARBA00022989"/>
    </source>
</evidence>
<feature type="transmembrane region" description="Helical" evidence="6">
    <location>
        <begin position="34"/>
        <end position="55"/>
    </location>
</feature>
<comment type="caution">
    <text evidence="7">The sequence shown here is derived from an EMBL/GenBank/DDBJ whole genome shotgun (WGS) entry which is preliminary data.</text>
</comment>